<proteinExistence type="inferred from homology"/>
<dbReference type="InterPro" id="IPR014039">
    <property type="entry name" value="Transl_elong_EFTs/EF1B_dimer"/>
</dbReference>
<evidence type="ECO:0000313" key="9">
    <source>
        <dbReference type="RefSeq" id="XP_026280792.1"/>
    </source>
</evidence>
<comment type="similarity">
    <text evidence="1 6">Belongs to the EF-Ts family.</text>
</comment>
<comment type="subcellular location">
    <subcellularLocation>
        <location evidence="6">Mitochondrion</location>
    </subcellularLocation>
</comment>
<dbReference type="Gene3D" id="1.10.8.10">
    <property type="entry name" value="DNA helicase RuvA subunit, C-terminal domain"/>
    <property type="match status" value="1"/>
</dbReference>
<dbReference type="RefSeq" id="XP_026280794.1">
    <property type="nucleotide sequence ID" value="XM_026425009.2"/>
</dbReference>
<name>A0A6J1SHV9_FRAOC</name>
<dbReference type="InterPro" id="IPR018101">
    <property type="entry name" value="Transl_elong_Ts_CS"/>
</dbReference>
<dbReference type="FunFam" id="1.10.8.10:FF:000031">
    <property type="entry name" value="Elongation factor Ts, mitochondrial"/>
    <property type="match status" value="1"/>
</dbReference>
<dbReference type="GO" id="GO:0070125">
    <property type="term" value="P:mitochondrial translational elongation"/>
    <property type="evidence" value="ECO:0007669"/>
    <property type="project" value="TreeGrafter"/>
</dbReference>
<keyword evidence="5 6" id="KW-0496">Mitochondrion</keyword>
<dbReference type="InterPro" id="IPR001816">
    <property type="entry name" value="Transl_elong_EFTs/EF1B"/>
</dbReference>
<evidence type="ECO:0000256" key="1">
    <source>
        <dbReference type="ARBA" id="ARBA00005532"/>
    </source>
</evidence>
<dbReference type="SUPFAM" id="SSF54713">
    <property type="entry name" value="Elongation factor Ts (EF-Ts), dimerisation domain"/>
    <property type="match status" value="2"/>
</dbReference>
<dbReference type="GO" id="GO:0003746">
    <property type="term" value="F:translation elongation factor activity"/>
    <property type="evidence" value="ECO:0007669"/>
    <property type="project" value="UniProtKB-UniRule"/>
</dbReference>
<feature type="domain" description="Translation elongation factor EFTs/EF1B dimerisation" evidence="7">
    <location>
        <begin position="282"/>
        <end position="320"/>
    </location>
</feature>
<keyword evidence="3 6" id="KW-0648">Protein biosynthesis</keyword>
<dbReference type="HAMAP" id="MF_00050">
    <property type="entry name" value="EF_Ts"/>
    <property type="match status" value="1"/>
</dbReference>
<accession>A0A6J1SHV9</accession>
<dbReference type="Proteomes" id="UP000504606">
    <property type="component" value="Unplaced"/>
</dbReference>
<dbReference type="PANTHER" id="PTHR11741">
    <property type="entry name" value="ELONGATION FACTOR TS"/>
    <property type="match status" value="1"/>
</dbReference>
<dbReference type="Pfam" id="PF00889">
    <property type="entry name" value="EF_TS"/>
    <property type="match status" value="2"/>
</dbReference>
<dbReference type="KEGG" id="foc:113208140"/>
<organism evidence="8 10">
    <name type="scientific">Frankliniella occidentalis</name>
    <name type="common">Western flower thrips</name>
    <name type="synonym">Euthrips occidentalis</name>
    <dbReference type="NCBI Taxonomy" id="133901"/>
    <lineage>
        <taxon>Eukaryota</taxon>
        <taxon>Metazoa</taxon>
        <taxon>Ecdysozoa</taxon>
        <taxon>Arthropoda</taxon>
        <taxon>Hexapoda</taxon>
        <taxon>Insecta</taxon>
        <taxon>Pterygota</taxon>
        <taxon>Neoptera</taxon>
        <taxon>Paraneoptera</taxon>
        <taxon>Thysanoptera</taxon>
        <taxon>Terebrantia</taxon>
        <taxon>Thripoidea</taxon>
        <taxon>Thripidae</taxon>
        <taxon>Frankliniella</taxon>
    </lineage>
</organism>
<dbReference type="CDD" id="cd14275">
    <property type="entry name" value="UBA_EF-Ts"/>
    <property type="match status" value="1"/>
</dbReference>
<dbReference type="RefSeq" id="XP_026280792.1">
    <property type="nucleotide sequence ID" value="XM_026425007.2"/>
</dbReference>
<dbReference type="GO" id="GO:0005739">
    <property type="term" value="C:mitochondrion"/>
    <property type="evidence" value="ECO:0007669"/>
    <property type="project" value="UniProtKB-SubCell"/>
</dbReference>
<evidence type="ECO:0000256" key="3">
    <source>
        <dbReference type="ARBA" id="ARBA00022917"/>
    </source>
</evidence>
<keyword evidence="4" id="KW-0809">Transit peptide</keyword>
<dbReference type="InterPro" id="IPR036402">
    <property type="entry name" value="EF-Ts_dimer_sf"/>
</dbReference>
<dbReference type="Gene3D" id="3.30.479.20">
    <property type="entry name" value="Elongation factor Ts, dimerisation domain"/>
    <property type="match status" value="2"/>
</dbReference>
<evidence type="ECO:0000256" key="5">
    <source>
        <dbReference type="ARBA" id="ARBA00023128"/>
    </source>
</evidence>
<evidence type="ECO:0000259" key="7">
    <source>
        <dbReference type="Pfam" id="PF00889"/>
    </source>
</evidence>
<dbReference type="CTD" id="35060"/>
<keyword evidence="8" id="KW-1185">Reference proteome</keyword>
<evidence type="ECO:0000313" key="10">
    <source>
        <dbReference type="RefSeq" id="XP_026280794.1"/>
    </source>
</evidence>
<comment type="function">
    <text evidence="6">Associates with the EF-Tu.GDP complex and induces the exchange of GDP to GTP. It remains bound to the aminoacyl-tRNA.EF-Tu.GTP complex up to the GTP hydrolysis stage on the ribosome.</text>
</comment>
<dbReference type="PROSITE" id="PS01127">
    <property type="entry name" value="EF_TS_2"/>
    <property type="match status" value="1"/>
</dbReference>
<evidence type="ECO:0000256" key="2">
    <source>
        <dbReference type="ARBA" id="ARBA00022768"/>
    </source>
</evidence>
<evidence type="ECO:0000313" key="8">
    <source>
        <dbReference type="Proteomes" id="UP000504606"/>
    </source>
</evidence>
<dbReference type="OrthoDB" id="277235at2759"/>
<dbReference type="AlphaFoldDB" id="A0A6J1SHV9"/>
<sequence>MFSRLVCYCSIALHSFNYSSTTGLSEMFVSKQFVRFFGSTTSVWNTSKSHLAQLRKKTGYTFSNCKKALDMHNNDLEKAEKWLHEQAQALGWTKATNVGGRKASEGLIAIVINKNHGAMVEMNCETDFVSRNSSFQTLANLIAKSCISIVPQVCNTTKSLHKEILDGKAVGSLAAPDGKTLADHVALQIGILGENMVLKRAVLISVSDKILLSGHSHPAPQDPNSPLLGKYGAIVAYHPKDNEPLTDETQTIGRHLCQHVIGMNPKIVGDLEKDKPHENADDEKTMIYQDYILDPETKVQEILDENNIAVVDFIRFEVGEAETSNEEPSSVRAQA</sequence>
<evidence type="ECO:0000256" key="6">
    <source>
        <dbReference type="HAMAP-Rule" id="MF_03135"/>
    </source>
</evidence>
<evidence type="ECO:0000256" key="4">
    <source>
        <dbReference type="ARBA" id="ARBA00022946"/>
    </source>
</evidence>
<dbReference type="InterPro" id="IPR009060">
    <property type="entry name" value="UBA-like_sf"/>
</dbReference>
<dbReference type="Pfam" id="PF25025">
    <property type="entry name" value="EF-Ts_N"/>
    <property type="match status" value="1"/>
</dbReference>
<feature type="domain" description="Translation elongation factor EFTs/EF1B dimerisation" evidence="7">
    <location>
        <begin position="117"/>
        <end position="269"/>
    </location>
</feature>
<dbReference type="PANTHER" id="PTHR11741:SF0">
    <property type="entry name" value="ELONGATION FACTOR TS, MITOCHONDRIAL"/>
    <property type="match status" value="1"/>
</dbReference>
<dbReference type="SUPFAM" id="SSF46934">
    <property type="entry name" value="UBA-like"/>
    <property type="match status" value="1"/>
</dbReference>
<reference evidence="9 10" key="1">
    <citation type="submission" date="2025-04" db="UniProtKB">
        <authorList>
            <consortium name="RefSeq"/>
        </authorList>
    </citation>
    <scope>IDENTIFICATION</scope>
    <source>
        <tissue evidence="9 10">Whole organism</tissue>
    </source>
</reference>
<protein>
    <recommendedName>
        <fullName evidence="6">Elongation factor Ts, mitochondrial</fullName>
        <shortName evidence="6">EF-Ts</shortName>
        <shortName evidence="6">EF-TsMt</shortName>
    </recommendedName>
</protein>
<dbReference type="GeneID" id="113208140"/>
<keyword evidence="2 6" id="KW-0251">Elongation factor</keyword>
<gene>
    <name evidence="9 10" type="primary">LOC113208140</name>
</gene>